<name>B6Q9H7_TALMQ</name>
<dbReference type="OrthoDB" id="2747330at2759"/>
<keyword evidence="2" id="KW-0378">Hydrolase</keyword>
<gene>
    <name evidence="4" type="ORF">PMAA_062110</name>
</gene>
<dbReference type="SUPFAM" id="SSF50630">
    <property type="entry name" value="Acid proteases"/>
    <property type="match status" value="1"/>
</dbReference>
<dbReference type="HOGENOM" id="CLU_013253_0_1_1"/>
<feature type="domain" description="Peptidase A1" evidence="3">
    <location>
        <begin position="71"/>
        <end position="375"/>
    </location>
</feature>
<comment type="similarity">
    <text evidence="1">Belongs to the peptidase A1 family.</text>
</comment>
<proteinExistence type="inferred from homology"/>
<dbReference type="PANTHER" id="PTHR47966:SF2">
    <property type="entry name" value="ASPERGILLOPEPSIN-1-RELATED"/>
    <property type="match status" value="1"/>
</dbReference>
<evidence type="ECO:0000259" key="3">
    <source>
        <dbReference type="PROSITE" id="PS51767"/>
    </source>
</evidence>
<dbReference type="GO" id="GO:0004190">
    <property type="term" value="F:aspartic-type endopeptidase activity"/>
    <property type="evidence" value="ECO:0007669"/>
    <property type="project" value="InterPro"/>
</dbReference>
<reference evidence="5" key="1">
    <citation type="journal article" date="2015" name="Genome Announc.">
        <title>Genome sequence of the AIDS-associated pathogen Penicillium marneffei (ATCC18224) and its near taxonomic relative Talaromyces stipitatus (ATCC10500).</title>
        <authorList>
            <person name="Nierman W.C."/>
            <person name="Fedorova-Abrams N.D."/>
            <person name="Andrianopoulos A."/>
        </authorList>
    </citation>
    <scope>NUCLEOTIDE SEQUENCE [LARGE SCALE GENOMIC DNA]</scope>
    <source>
        <strain evidence="5">ATCC 18224 / CBS 334.59 / QM 7333</strain>
    </source>
</reference>
<dbReference type="EMBL" id="DS995900">
    <property type="protein sequence ID" value="EEA25084.1"/>
    <property type="molecule type" value="Genomic_DNA"/>
</dbReference>
<dbReference type="Proteomes" id="UP000001294">
    <property type="component" value="Unassembled WGS sequence"/>
</dbReference>
<organism evidence="4 5">
    <name type="scientific">Talaromyces marneffei (strain ATCC 18224 / CBS 334.59 / QM 7333)</name>
    <name type="common">Penicillium marneffei</name>
    <dbReference type="NCBI Taxonomy" id="441960"/>
    <lineage>
        <taxon>Eukaryota</taxon>
        <taxon>Fungi</taxon>
        <taxon>Dikarya</taxon>
        <taxon>Ascomycota</taxon>
        <taxon>Pezizomycotina</taxon>
        <taxon>Eurotiomycetes</taxon>
        <taxon>Eurotiomycetidae</taxon>
        <taxon>Eurotiales</taxon>
        <taxon>Trichocomaceae</taxon>
        <taxon>Talaromyces</taxon>
        <taxon>Talaromyces sect. Talaromyces</taxon>
    </lineage>
</organism>
<dbReference type="InterPro" id="IPR021109">
    <property type="entry name" value="Peptidase_aspartic_dom_sf"/>
</dbReference>
<protein>
    <submittedName>
        <fullName evidence="4">Aspergillopepsin A, putative</fullName>
    </submittedName>
</protein>
<dbReference type="InterPro" id="IPR033121">
    <property type="entry name" value="PEPTIDASE_A1"/>
</dbReference>
<dbReference type="GO" id="GO:0006508">
    <property type="term" value="P:proteolysis"/>
    <property type="evidence" value="ECO:0007669"/>
    <property type="project" value="InterPro"/>
</dbReference>
<evidence type="ECO:0000313" key="4">
    <source>
        <dbReference type="EMBL" id="EEA25084.1"/>
    </source>
</evidence>
<evidence type="ECO:0000256" key="2">
    <source>
        <dbReference type="ARBA" id="ARBA00022801"/>
    </source>
</evidence>
<keyword evidence="5" id="KW-1185">Reference proteome</keyword>
<evidence type="ECO:0000256" key="1">
    <source>
        <dbReference type="ARBA" id="ARBA00007447"/>
    </source>
</evidence>
<dbReference type="Pfam" id="PF00026">
    <property type="entry name" value="Asp"/>
    <property type="match status" value="1"/>
</dbReference>
<dbReference type="PANTHER" id="PTHR47966">
    <property type="entry name" value="BETA-SITE APP-CLEAVING ENZYME, ISOFORM A-RELATED"/>
    <property type="match status" value="1"/>
</dbReference>
<sequence>MSLCFCLFNAGTRSWYTHVWLVTPVVSWHPTTDYHNALKKYGYNPKPIVTGPISNGTGSVVANPTRLDREYRAPVIVGKNTLLLNFDTTHDELWVFTKGTEGLGAHNVYDTRTGNQLTGYTWSLNYGDGGNVRGLVYKDKVEVGGAVVFGQTVEAAQYASPSVTYNMEGDGALGLALSSNNQIHPIPQNNFFENVKGSLKEPLFAVSLKHHRPGTYDFSFTDPTKYIGEIDFTSVNTDRGLWQFMTDEYCVRDCGDFARGMGFSAVLDSAISLIIVNHEVVTNYYSFIPDAHFSGAVGGIVFPCNIDPPDLIIKIGNYAATVSGEYIKYAELGDGYCFGGIQSDNGYGINILGSIFFKGSYIVFANDKKPLLGFAAQA</sequence>
<accession>B6Q9H7</accession>
<evidence type="ECO:0000313" key="5">
    <source>
        <dbReference type="Proteomes" id="UP000001294"/>
    </source>
</evidence>
<dbReference type="InterPro" id="IPR001461">
    <property type="entry name" value="Aspartic_peptidase_A1"/>
</dbReference>
<dbReference type="PhylomeDB" id="B6Q9H7"/>
<dbReference type="PRINTS" id="PR00792">
    <property type="entry name" value="PEPSIN"/>
</dbReference>
<dbReference type="VEuPathDB" id="FungiDB:PMAA_062110"/>
<dbReference type="AlphaFoldDB" id="B6Q9H7"/>
<dbReference type="PROSITE" id="PS51767">
    <property type="entry name" value="PEPTIDASE_A1"/>
    <property type="match status" value="1"/>
</dbReference>
<dbReference type="Gene3D" id="2.40.70.10">
    <property type="entry name" value="Acid Proteases"/>
    <property type="match status" value="2"/>
</dbReference>